<evidence type="ECO:0000313" key="1">
    <source>
        <dbReference type="EMBL" id="KAH6933196.1"/>
    </source>
</evidence>
<accession>A0ACB7SE25</accession>
<organism evidence="1 2">
    <name type="scientific">Hyalomma asiaticum</name>
    <name type="common">Tick</name>
    <dbReference type="NCBI Taxonomy" id="266040"/>
    <lineage>
        <taxon>Eukaryota</taxon>
        <taxon>Metazoa</taxon>
        <taxon>Ecdysozoa</taxon>
        <taxon>Arthropoda</taxon>
        <taxon>Chelicerata</taxon>
        <taxon>Arachnida</taxon>
        <taxon>Acari</taxon>
        <taxon>Parasitiformes</taxon>
        <taxon>Ixodida</taxon>
        <taxon>Ixodoidea</taxon>
        <taxon>Ixodidae</taxon>
        <taxon>Hyalomminae</taxon>
        <taxon>Hyalomma</taxon>
    </lineage>
</organism>
<proteinExistence type="predicted"/>
<dbReference type="Proteomes" id="UP000821845">
    <property type="component" value="Chromosome 4"/>
</dbReference>
<keyword evidence="2" id="KW-1185">Reference proteome</keyword>
<evidence type="ECO:0000313" key="2">
    <source>
        <dbReference type="Proteomes" id="UP000821845"/>
    </source>
</evidence>
<comment type="caution">
    <text evidence="1">The sequence shown here is derived from an EMBL/GenBank/DDBJ whole genome shotgun (WGS) entry which is preliminary data.</text>
</comment>
<reference evidence="1" key="1">
    <citation type="submission" date="2020-05" db="EMBL/GenBank/DDBJ databases">
        <title>Large-scale comparative analyses of tick genomes elucidate their genetic diversity and vector capacities.</title>
        <authorList>
            <person name="Jia N."/>
            <person name="Wang J."/>
            <person name="Shi W."/>
            <person name="Du L."/>
            <person name="Sun Y."/>
            <person name="Zhan W."/>
            <person name="Jiang J."/>
            <person name="Wang Q."/>
            <person name="Zhang B."/>
            <person name="Ji P."/>
            <person name="Sakyi L.B."/>
            <person name="Cui X."/>
            <person name="Yuan T."/>
            <person name="Jiang B."/>
            <person name="Yang W."/>
            <person name="Lam T.T.-Y."/>
            <person name="Chang Q."/>
            <person name="Ding S."/>
            <person name="Wang X."/>
            <person name="Zhu J."/>
            <person name="Ruan X."/>
            <person name="Zhao L."/>
            <person name="Wei J."/>
            <person name="Que T."/>
            <person name="Du C."/>
            <person name="Cheng J."/>
            <person name="Dai P."/>
            <person name="Han X."/>
            <person name="Huang E."/>
            <person name="Gao Y."/>
            <person name="Liu J."/>
            <person name="Shao H."/>
            <person name="Ye R."/>
            <person name="Li L."/>
            <person name="Wei W."/>
            <person name="Wang X."/>
            <person name="Wang C."/>
            <person name="Yang T."/>
            <person name="Huo Q."/>
            <person name="Li W."/>
            <person name="Guo W."/>
            <person name="Chen H."/>
            <person name="Zhou L."/>
            <person name="Ni X."/>
            <person name="Tian J."/>
            <person name="Zhou Y."/>
            <person name="Sheng Y."/>
            <person name="Liu T."/>
            <person name="Pan Y."/>
            <person name="Xia L."/>
            <person name="Li J."/>
            <person name="Zhao F."/>
            <person name="Cao W."/>
        </authorList>
    </citation>
    <scope>NUCLEOTIDE SEQUENCE</scope>
    <source>
        <strain evidence="1">Hyas-2018</strain>
    </source>
</reference>
<name>A0ACB7SE25_HYAAI</name>
<protein>
    <submittedName>
        <fullName evidence="1">Uncharacterized protein</fullName>
    </submittedName>
</protein>
<gene>
    <name evidence="1" type="ORF">HPB50_013305</name>
</gene>
<sequence>MAEDRASPTEATVDATVEVLEEEAATPPAPLPENLADTSGPVCRICFGEADEENGPLLEPCACKGSIAFAHKLCLEKCLCERDSDKCKICGTHIRARRKRKPLWHLFRDASDRKGMAWIAANAAMATGDVVILALAWMHARRILGGHGWLIYLLVIALLLFLTVFWTAVEFIRVEACRDVWSQLRRKITTVELILDADDQPSTDSVLLAERLQTSDGDRTPTAGAEKGE</sequence>
<dbReference type="EMBL" id="CM023484">
    <property type="protein sequence ID" value="KAH6933196.1"/>
    <property type="molecule type" value="Genomic_DNA"/>
</dbReference>